<dbReference type="EMBL" id="JBHUKU010000014">
    <property type="protein sequence ID" value="MFD2461707.1"/>
    <property type="molecule type" value="Genomic_DNA"/>
</dbReference>
<dbReference type="InterPro" id="IPR001387">
    <property type="entry name" value="Cro/C1-type_HTH"/>
</dbReference>
<sequence length="317" mass="35459">MTTDIERAREHRRAELGGLLERGPFNVALRAAITARGLSLDRIQDRLARKGVQVSLATLSYWQSGQRRPERPTSLRALEHLETVLEVPPNSLRNLLGPPSPRGRRSGDLPGLAELWPAKPEVAGLLGDVPTTPDRSLRRLTLHDRVFVGPDGRERAVRCTQVMRADCGGPDRAVLVYDWDGRAGDEPVVTGLRNCTLGKVVTSEVSSLFAAELLFERPLDKGEHVLIEFEVQNPRREHREPTTGEAYFRRFRRSVREYLLEICFDPAAVPRRCQHFTSPPGDSGPETAQLLKLGMSDSVLALGRDFGPGHFGIRWHY</sequence>
<organism evidence="1 2">
    <name type="scientific">Amycolatopsis samaneae</name>
    <dbReference type="NCBI Taxonomy" id="664691"/>
    <lineage>
        <taxon>Bacteria</taxon>
        <taxon>Bacillati</taxon>
        <taxon>Actinomycetota</taxon>
        <taxon>Actinomycetes</taxon>
        <taxon>Pseudonocardiales</taxon>
        <taxon>Pseudonocardiaceae</taxon>
        <taxon>Amycolatopsis</taxon>
    </lineage>
</organism>
<evidence type="ECO:0000313" key="1">
    <source>
        <dbReference type="EMBL" id="MFD2461707.1"/>
    </source>
</evidence>
<proteinExistence type="predicted"/>
<evidence type="ECO:0000313" key="2">
    <source>
        <dbReference type="Proteomes" id="UP001597419"/>
    </source>
</evidence>
<comment type="caution">
    <text evidence="1">The sequence shown here is derived from an EMBL/GenBank/DDBJ whole genome shotgun (WGS) entry which is preliminary data.</text>
</comment>
<gene>
    <name evidence="1" type="ORF">ACFSYJ_24080</name>
</gene>
<protein>
    <submittedName>
        <fullName evidence="1">Multiprotein-bridging factor 1 family protein</fullName>
    </submittedName>
</protein>
<dbReference type="Proteomes" id="UP001597419">
    <property type="component" value="Unassembled WGS sequence"/>
</dbReference>
<reference evidence="2" key="1">
    <citation type="journal article" date="2019" name="Int. J. Syst. Evol. Microbiol.">
        <title>The Global Catalogue of Microorganisms (GCM) 10K type strain sequencing project: providing services to taxonomists for standard genome sequencing and annotation.</title>
        <authorList>
            <consortium name="The Broad Institute Genomics Platform"/>
            <consortium name="The Broad Institute Genome Sequencing Center for Infectious Disease"/>
            <person name="Wu L."/>
            <person name="Ma J."/>
        </authorList>
    </citation>
    <scope>NUCLEOTIDE SEQUENCE [LARGE SCALE GENOMIC DNA]</scope>
    <source>
        <strain evidence="2">CGMCC 4.7643</strain>
    </source>
</reference>
<accession>A0ABW5GLF7</accession>
<name>A0ABW5GLF7_9PSEU</name>
<keyword evidence="2" id="KW-1185">Reference proteome</keyword>
<dbReference type="CDD" id="cd00093">
    <property type="entry name" value="HTH_XRE"/>
    <property type="match status" value="1"/>
</dbReference>
<dbReference type="RefSeq" id="WP_345390435.1">
    <property type="nucleotide sequence ID" value="NZ_BAABHG010000004.1"/>
</dbReference>